<dbReference type="PROSITE" id="PS51900">
    <property type="entry name" value="CB"/>
    <property type="match status" value="1"/>
</dbReference>
<dbReference type="InterPro" id="IPR010998">
    <property type="entry name" value="Integrase_recombinase_N"/>
</dbReference>
<dbReference type="Pfam" id="PF00589">
    <property type="entry name" value="Phage_integrase"/>
    <property type="match status" value="1"/>
</dbReference>
<keyword evidence="2" id="KW-0229">DNA integration</keyword>
<dbReference type="InterPro" id="IPR002104">
    <property type="entry name" value="Integrase_catalytic"/>
</dbReference>
<evidence type="ECO:0000256" key="2">
    <source>
        <dbReference type="ARBA" id="ARBA00022908"/>
    </source>
</evidence>
<dbReference type="Proteomes" id="UP000274637">
    <property type="component" value="Segment"/>
</dbReference>
<feature type="domain" description="Tyr recombinase" evidence="6">
    <location>
        <begin position="117"/>
        <end position="299"/>
    </location>
</feature>
<sequence length="306" mass="34329">MEISNRGGTMTLEEFQTLQDSWALHLRAERKSAQTVKTYTDGLKRFVLWCRQTSTEPDLTRPVVNAFVADLIDEGVEAATARSRQLSLRRFSAWLAEEGELDNDQLLGLKPPKLDSKIVPELSDDQLKELIKACAGKDFWERRDEAIIRLMIETGARAGEVINMEVDDFDLPGGTVIVRRGKGGKGRRSPLGPQTCRAVDRYLRLRRAHRLASTPNMWLGDRGKTLGYSGLYDSLVRRAELAGIPDFHPHVLRHTGAGRWLGRGGSEGGLMAVFGWSRRDMIDRYTRATAERRAVDEARGLNLGDL</sequence>
<feature type="domain" description="Core-binding (CB)" evidence="7">
    <location>
        <begin position="13"/>
        <end position="96"/>
    </location>
</feature>
<reference evidence="9" key="1">
    <citation type="submission" date="2018-08" db="EMBL/GenBank/DDBJ databases">
        <authorList>
            <person name="Mousa M."/>
            <person name="Kelsky B.L."/>
            <person name="Goh L.M."/>
            <person name="Shaffer C.D."/>
            <person name="Weston-Hafer K.A."/>
            <person name="Russell D.A."/>
            <person name="Pope W.H."/>
            <person name="Jacobs-Sera D."/>
            <person name="Hendrix R.W."/>
            <person name="Hatfull G.F."/>
        </authorList>
    </citation>
    <scope>NUCLEOTIDE SEQUENCE [LARGE SCALE GENOMIC DNA]</scope>
</reference>
<dbReference type="Pfam" id="PF02899">
    <property type="entry name" value="Phage_int_SAM_1"/>
    <property type="match status" value="1"/>
</dbReference>
<dbReference type="InterPro" id="IPR050090">
    <property type="entry name" value="Tyrosine_recombinase_XerCD"/>
</dbReference>
<dbReference type="EMBL" id="MH744420">
    <property type="protein sequence ID" value="AYD81637.1"/>
    <property type="molecule type" value="Genomic_DNA"/>
</dbReference>
<evidence type="ECO:0000256" key="1">
    <source>
        <dbReference type="ARBA" id="ARBA00008857"/>
    </source>
</evidence>
<dbReference type="GO" id="GO:0003677">
    <property type="term" value="F:DNA binding"/>
    <property type="evidence" value="ECO:0007669"/>
    <property type="project" value="UniProtKB-UniRule"/>
</dbReference>
<evidence type="ECO:0000256" key="5">
    <source>
        <dbReference type="PROSITE-ProRule" id="PRU01248"/>
    </source>
</evidence>
<dbReference type="InterPro" id="IPR013762">
    <property type="entry name" value="Integrase-like_cat_sf"/>
</dbReference>
<dbReference type="GO" id="GO:0044826">
    <property type="term" value="P:viral genome integration into host DNA"/>
    <property type="evidence" value="ECO:0007669"/>
    <property type="project" value="UniProtKB-KW"/>
</dbReference>
<dbReference type="Gene3D" id="1.10.150.130">
    <property type="match status" value="1"/>
</dbReference>
<dbReference type="Gene3D" id="1.10.443.10">
    <property type="entry name" value="Intergrase catalytic core"/>
    <property type="match status" value="1"/>
</dbReference>
<organism evidence="8 9">
    <name type="scientific">Streptomyces phage Kromp</name>
    <dbReference type="NCBI Taxonomy" id="2315619"/>
    <lineage>
        <taxon>Viruses</taxon>
        <taxon>Duplodnaviria</taxon>
        <taxon>Heunggongvirae</taxon>
        <taxon>Uroviricota</taxon>
        <taxon>Caudoviricetes</taxon>
        <taxon>Krompvirus</taxon>
        <taxon>Krompvirus kromp</taxon>
    </lineage>
</organism>
<evidence type="ECO:0000313" key="9">
    <source>
        <dbReference type="Proteomes" id="UP000274637"/>
    </source>
</evidence>
<keyword evidence="3 5" id="KW-0238">DNA-binding</keyword>
<gene>
    <name evidence="8" type="primary">36</name>
    <name evidence="8" type="ORF">SEA_KROMP_36</name>
</gene>
<dbReference type="GO" id="GO:0075713">
    <property type="term" value="P:establishment of integrated proviral latency"/>
    <property type="evidence" value="ECO:0007669"/>
    <property type="project" value="UniProtKB-KW"/>
</dbReference>
<dbReference type="GO" id="GO:0015074">
    <property type="term" value="P:DNA integration"/>
    <property type="evidence" value="ECO:0007669"/>
    <property type="project" value="UniProtKB-KW"/>
</dbReference>
<dbReference type="GO" id="GO:0016740">
    <property type="term" value="F:transferase activity"/>
    <property type="evidence" value="ECO:0007669"/>
    <property type="project" value="UniProtKB-KW"/>
</dbReference>
<dbReference type="InterPro" id="IPR011010">
    <property type="entry name" value="DNA_brk_join_enz"/>
</dbReference>
<dbReference type="PANTHER" id="PTHR30349">
    <property type="entry name" value="PHAGE INTEGRASE-RELATED"/>
    <property type="match status" value="1"/>
</dbReference>
<proteinExistence type="inferred from homology"/>
<dbReference type="CDD" id="cd00397">
    <property type="entry name" value="DNA_BRE_C"/>
    <property type="match status" value="1"/>
</dbReference>
<keyword evidence="9" id="KW-1185">Reference proteome</keyword>
<dbReference type="GO" id="GO:0016787">
    <property type="term" value="F:hydrolase activity"/>
    <property type="evidence" value="ECO:0007669"/>
    <property type="project" value="UniProtKB-KW"/>
</dbReference>
<keyword evidence="4" id="KW-0233">DNA recombination</keyword>
<evidence type="ECO:0000259" key="7">
    <source>
        <dbReference type="PROSITE" id="PS51900"/>
    </source>
</evidence>
<name>A0A386K9B8_9CAUD</name>
<dbReference type="InterPro" id="IPR044068">
    <property type="entry name" value="CB"/>
</dbReference>
<dbReference type="InterPro" id="IPR004107">
    <property type="entry name" value="Integrase_SAM-like_N"/>
</dbReference>
<dbReference type="GO" id="GO:0006310">
    <property type="term" value="P:DNA recombination"/>
    <property type="evidence" value="ECO:0007669"/>
    <property type="project" value="UniProtKB-KW"/>
</dbReference>
<evidence type="ECO:0000256" key="4">
    <source>
        <dbReference type="ARBA" id="ARBA00023172"/>
    </source>
</evidence>
<evidence type="ECO:0000313" key="8">
    <source>
        <dbReference type="EMBL" id="AYD81637.1"/>
    </source>
</evidence>
<comment type="similarity">
    <text evidence="1">Belongs to the 'phage' integrase family.</text>
</comment>
<evidence type="ECO:0000259" key="6">
    <source>
        <dbReference type="PROSITE" id="PS51898"/>
    </source>
</evidence>
<dbReference type="SUPFAM" id="SSF56349">
    <property type="entry name" value="DNA breaking-rejoining enzymes"/>
    <property type="match status" value="1"/>
</dbReference>
<dbReference type="PANTHER" id="PTHR30349:SF81">
    <property type="entry name" value="TYROSINE RECOMBINASE XERC"/>
    <property type="match status" value="1"/>
</dbReference>
<dbReference type="PROSITE" id="PS51898">
    <property type="entry name" value="TYR_RECOMBINASE"/>
    <property type="match status" value="1"/>
</dbReference>
<evidence type="ECO:0000256" key="3">
    <source>
        <dbReference type="ARBA" id="ARBA00023125"/>
    </source>
</evidence>
<accession>A0A386K9B8</accession>
<protein>
    <submittedName>
        <fullName evidence="8">Integrase</fullName>
    </submittedName>
</protein>